<dbReference type="InterPro" id="IPR036188">
    <property type="entry name" value="FAD/NAD-bd_sf"/>
</dbReference>
<keyword evidence="8" id="KW-1185">Reference proteome</keyword>
<dbReference type="Gene3D" id="3.50.50.60">
    <property type="entry name" value="FAD/NAD(P)-binding domain"/>
    <property type="match status" value="1"/>
</dbReference>
<comment type="similarity">
    <text evidence="2">Belongs to the GMC oxidoreductase family.</text>
</comment>
<dbReference type="InterPro" id="IPR007867">
    <property type="entry name" value="GMC_OxRtase_C"/>
</dbReference>
<comment type="caution">
    <text evidence="7">The sequence shown here is derived from an EMBL/GenBank/DDBJ whole genome shotgun (WGS) entry which is preliminary data.</text>
</comment>
<dbReference type="Pfam" id="PF00732">
    <property type="entry name" value="GMC_oxred_N"/>
    <property type="match status" value="1"/>
</dbReference>
<proteinExistence type="inferred from homology"/>
<evidence type="ECO:0000313" key="8">
    <source>
        <dbReference type="Proteomes" id="UP000325291"/>
    </source>
</evidence>
<dbReference type="PROSITE" id="PS00624">
    <property type="entry name" value="GMC_OXRED_2"/>
    <property type="match status" value="1"/>
</dbReference>
<dbReference type="InterPro" id="IPR000172">
    <property type="entry name" value="GMC_OxRdtase_N"/>
</dbReference>
<keyword evidence="3" id="KW-0285">Flavoprotein</keyword>
<reference evidence="7 8" key="1">
    <citation type="submission" date="2019-07" db="EMBL/GenBank/DDBJ databases">
        <title>Aquicoccus porphyridii gen. nov., sp. nov., isolated from a small marine red alga, Porphyridium marinum.</title>
        <authorList>
            <person name="Liu L."/>
        </authorList>
    </citation>
    <scope>NUCLEOTIDE SEQUENCE [LARGE SCALE GENOMIC DNA]</scope>
    <source>
        <strain evidence="7 8">L1 8-17</strain>
    </source>
</reference>
<evidence type="ECO:0000256" key="1">
    <source>
        <dbReference type="ARBA" id="ARBA00001974"/>
    </source>
</evidence>
<evidence type="ECO:0000313" key="7">
    <source>
        <dbReference type="EMBL" id="KAA0912942.1"/>
    </source>
</evidence>
<dbReference type="Gene3D" id="3.30.560.10">
    <property type="entry name" value="Glucose Oxidase, domain 3"/>
    <property type="match status" value="1"/>
</dbReference>
<dbReference type="SUPFAM" id="SSF51905">
    <property type="entry name" value="FAD/NAD(P)-binding domain"/>
    <property type="match status" value="1"/>
</dbReference>
<dbReference type="GO" id="GO:0050660">
    <property type="term" value="F:flavin adenine dinucleotide binding"/>
    <property type="evidence" value="ECO:0007669"/>
    <property type="project" value="InterPro"/>
</dbReference>
<dbReference type="GO" id="GO:0016614">
    <property type="term" value="F:oxidoreductase activity, acting on CH-OH group of donors"/>
    <property type="evidence" value="ECO:0007669"/>
    <property type="project" value="InterPro"/>
</dbReference>
<evidence type="ECO:0000256" key="4">
    <source>
        <dbReference type="ARBA" id="ARBA00022827"/>
    </source>
</evidence>
<evidence type="ECO:0000256" key="5">
    <source>
        <dbReference type="PIRSR" id="PIRSR000137-2"/>
    </source>
</evidence>
<name>A0A5A9Z790_9RHOB</name>
<comment type="cofactor">
    <cofactor evidence="1 5">
        <name>FAD</name>
        <dbReference type="ChEBI" id="CHEBI:57692"/>
    </cofactor>
</comment>
<evidence type="ECO:0000259" key="6">
    <source>
        <dbReference type="PROSITE" id="PS00624"/>
    </source>
</evidence>
<evidence type="ECO:0000256" key="2">
    <source>
        <dbReference type="ARBA" id="ARBA00010790"/>
    </source>
</evidence>
<dbReference type="Proteomes" id="UP000325291">
    <property type="component" value="Unassembled WGS sequence"/>
</dbReference>
<feature type="domain" description="Glucose-methanol-choline oxidoreductase N-terminal" evidence="6">
    <location>
        <begin position="250"/>
        <end position="264"/>
    </location>
</feature>
<protein>
    <submittedName>
        <fullName evidence="7">Choline dehydrogenase</fullName>
    </submittedName>
</protein>
<keyword evidence="4 5" id="KW-0274">FAD</keyword>
<organism evidence="7 8">
    <name type="scientific">Aquicoccus porphyridii</name>
    <dbReference type="NCBI Taxonomy" id="1852029"/>
    <lineage>
        <taxon>Bacteria</taxon>
        <taxon>Pseudomonadati</taxon>
        <taxon>Pseudomonadota</taxon>
        <taxon>Alphaproteobacteria</taxon>
        <taxon>Rhodobacterales</taxon>
        <taxon>Paracoccaceae</taxon>
        <taxon>Aquicoccus</taxon>
    </lineage>
</organism>
<dbReference type="RefSeq" id="WP_111364519.1">
    <property type="nucleotide sequence ID" value="NZ_VINQ01000011.1"/>
</dbReference>
<dbReference type="InterPro" id="IPR012132">
    <property type="entry name" value="GMC_OxRdtase"/>
</dbReference>
<accession>A0A5A9Z790</accession>
<dbReference type="PANTHER" id="PTHR11552:SF147">
    <property type="entry name" value="CHOLINE DEHYDROGENASE, MITOCHONDRIAL"/>
    <property type="match status" value="1"/>
</dbReference>
<dbReference type="SUPFAM" id="SSF54373">
    <property type="entry name" value="FAD-linked reductases, C-terminal domain"/>
    <property type="match status" value="1"/>
</dbReference>
<dbReference type="AlphaFoldDB" id="A0A5A9Z790"/>
<feature type="binding site" evidence="5">
    <location>
        <position position="81"/>
    </location>
    <ligand>
        <name>FAD</name>
        <dbReference type="ChEBI" id="CHEBI:57692"/>
    </ligand>
</feature>
<dbReference type="PIRSF" id="PIRSF000137">
    <property type="entry name" value="Alcohol_oxidase"/>
    <property type="match status" value="1"/>
</dbReference>
<dbReference type="EMBL" id="VINQ01000011">
    <property type="protein sequence ID" value="KAA0912942.1"/>
    <property type="molecule type" value="Genomic_DNA"/>
</dbReference>
<evidence type="ECO:0000256" key="3">
    <source>
        <dbReference type="ARBA" id="ARBA00022630"/>
    </source>
</evidence>
<gene>
    <name evidence="7" type="ORF">FLO80_14020</name>
</gene>
<dbReference type="Pfam" id="PF05199">
    <property type="entry name" value="GMC_oxred_C"/>
    <property type="match status" value="1"/>
</dbReference>
<dbReference type="PANTHER" id="PTHR11552">
    <property type="entry name" value="GLUCOSE-METHANOL-CHOLINE GMC OXIDOREDUCTASE"/>
    <property type="match status" value="1"/>
</dbReference>
<sequence>MNWDHIIVGAGSAGCVVAKRLADAGRRVLLLEAGGRDNYHWVHIPIGYLYCIGNPRTDWMFRTEEEAGLNGRSLIYPRGKVLGGCSSINGMLYLRGQAADYDGWRQMGLTGWGWDDVLPLFRKSEDYVEGESEVHGAGGEWRVENQRLHWQVLDDWMAAAQQWGLPATRDFNTGDNEGVGYFRVNQRGGWRMNTAKAFLRTATGQGLKVETQAHARRLLIEDGRVVGVEYEKDGVVKQARCGGDLVLSAGAIGSPQILQLSGVGPGALLQHHGIEVVLDQAQVGANLQDHLQLRCAWRLNGAQTLNTLAGSLWGKAKIGLEYALKRSGPMSMAPSQLGAFSRSSERMETADLEYHVQPLSLEAFGQPLHDFPAITASVCNLRPESRGVVEIASPDPKAAPRIAPNYLSTEGDRAVAVAAIRQARAIMGQAAMAQYQPEEIKPGAGFASDDDLARAAGDVGTTIFHPTCTVRMGADAAAPLDAQLRFRGLGGLRVVDASVMPRITSGNTNAPTIMIAEKAAQMMLAG</sequence>